<protein>
    <submittedName>
        <fullName evidence="4">Uncharacterized conserved protein, DUF305 family</fullName>
    </submittedName>
</protein>
<dbReference type="AlphaFoldDB" id="A0A1G6SYG1"/>
<dbReference type="PROSITE" id="PS51257">
    <property type="entry name" value="PROKAR_LIPOPROTEIN"/>
    <property type="match status" value="1"/>
</dbReference>
<keyword evidence="5" id="KW-1185">Reference proteome</keyword>
<dbReference type="PANTHER" id="PTHR36933:SF1">
    <property type="entry name" value="SLL0788 PROTEIN"/>
    <property type="match status" value="1"/>
</dbReference>
<dbReference type="STRING" id="1814289.SAMN05216410_2974"/>
<evidence type="ECO:0000256" key="1">
    <source>
        <dbReference type="SAM" id="MobiDB-lite"/>
    </source>
</evidence>
<dbReference type="PANTHER" id="PTHR36933">
    <property type="entry name" value="SLL0788 PROTEIN"/>
    <property type="match status" value="1"/>
</dbReference>
<feature type="chain" id="PRO_5039209532" evidence="2">
    <location>
        <begin position="22"/>
        <end position="203"/>
    </location>
</feature>
<gene>
    <name evidence="4" type="ORF">SAMN05216410_2974</name>
</gene>
<feature type="compositionally biased region" description="Polar residues" evidence="1">
    <location>
        <begin position="29"/>
        <end position="42"/>
    </location>
</feature>
<dbReference type="Proteomes" id="UP000199039">
    <property type="component" value="Unassembled WGS sequence"/>
</dbReference>
<evidence type="ECO:0000256" key="2">
    <source>
        <dbReference type="SAM" id="SignalP"/>
    </source>
</evidence>
<dbReference type="OrthoDB" id="26872at2"/>
<feature type="domain" description="DUF305" evidence="3">
    <location>
        <begin position="52"/>
        <end position="200"/>
    </location>
</feature>
<keyword evidence="2" id="KW-0732">Signal</keyword>
<evidence type="ECO:0000313" key="4">
    <source>
        <dbReference type="EMBL" id="SDD22000.1"/>
    </source>
</evidence>
<dbReference type="InterPro" id="IPR012347">
    <property type="entry name" value="Ferritin-like"/>
</dbReference>
<name>A0A1G6SYG1_9MICO</name>
<reference evidence="4 5" key="1">
    <citation type="submission" date="2016-09" db="EMBL/GenBank/DDBJ databases">
        <authorList>
            <person name="Capua I."/>
            <person name="De Benedictis P."/>
            <person name="Joannis T."/>
            <person name="Lombin L.H."/>
            <person name="Cattoli G."/>
        </authorList>
    </citation>
    <scope>NUCLEOTIDE SEQUENCE [LARGE SCALE GENOMIC DNA]</scope>
    <source>
        <strain evidence="4 5">ISLP-3</strain>
    </source>
</reference>
<proteinExistence type="predicted"/>
<dbReference type="EMBL" id="FMYH01000006">
    <property type="protein sequence ID" value="SDD22000.1"/>
    <property type="molecule type" value="Genomic_DNA"/>
</dbReference>
<evidence type="ECO:0000259" key="3">
    <source>
        <dbReference type="Pfam" id="PF03713"/>
    </source>
</evidence>
<dbReference type="InterPro" id="IPR005183">
    <property type="entry name" value="DUF305_CopM-like"/>
</dbReference>
<feature type="signal peptide" evidence="2">
    <location>
        <begin position="1"/>
        <end position="21"/>
    </location>
</feature>
<organism evidence="4 5">
    <name type="scientific">Sanguibacter gelidistatuariae</name>
    <dbReference type="NCBI Taxonomy" id="1814289"/>
    <lineage>
        <taxon>Bacteria</taxon>
        <taxon>Bacillati</taxon>
        <taxon>Actinomycetota</taxon>
        <taxon>Actinomycetes</taxon>
        <taxon>Micrococcales</taxon>
        <taxon>Sanguibacteraceae</taxon>
        <taxon>Sanguibacter</taxon>
    </lineage>
</organism>
<sequence>MNTKTRIVALAASLALATTLAACGDTAPESESASTTQETAENSAVAAHNDADTEFAQMMIIHHEGAVEMADLAATNAGNQEVKDLAADISSAQGPEIDTMTSWLDAWGESASPDGGMEGMDHGDMQMEGMDQEAVMTELSALTGTEFDRRFLELMIDHHEGAVGMAQEELDAGENADALALAQTIIDAQTTEIATMQGMLDSL</sequence>
<dbReference type="Pfam" id="PF03713">
    <property type="entry name" value="DUF305"/>
    <property type="match status" value="1"/>
</dbReference>
<accession>A0A1G6SYG1</accession>
<feature type="region of interest" description="Disordered" evidence="1">
    <location>
        <begin position="26"/>
        <end position="45"/>
    </location>
</feature>
<dbReference type="Gene3D" id="1.20.1260.10">
    <property type="match status" value="1"/>
</dbReference>
<evidence type="ECO:0000313" key="5">
    <source>
        <dbReference type="Proteomes" id="UP000199039"/>
    </source>
</evidence>